<evidence type="ECO:0000256" key="2">
    <source>
        <dbReference type="SAM" id="Phobius"/>
    </source>
</evidence>
<accession>A0A0R1L696</accession>
<keyword evidence="2" id="KW-1133">Transmembrane helix</keyword>
<feature type="region of interest" description="Disordered" evidence="1">
    <location>
        <begin position="52"/>
        <end position="80"/>
    </location>
</feature>
<organism evidence="3 4">
    <name type="scientific">Lentilactobacillus sunkii DSM 19904</name>
    <dbReference type="NCBI Taxonomy" id="1423808"/>
    <lineage>
        <taxon>Bacteria</taxon>
        <taxon>Bacillati</taxon>
        <taxon>Bacillota</taxon>
        <taxon>Bacilli</taxon>
        <taxon>Lactobacillales</taxon>
        <taxon>Lactobacillaceae</taxon>
        <taxon>Lentilactobacillus</taxon>
    </lineage>
</organism>
<name>A0A0R1L696_9LACO</name>
<dbReference type="PATRIC" id="fig|1423808.3.peg.1743"/>
<feature type="region of interest" description="Disordered" evidence="1">
    <location>
        <begin position="172"/>
        <end position="191"/>
    </location>
</feature>
<dbReference type="AlphaFoldDB" id="A0A0R1L696"/>
<proteinExistence type="predicted"/>
<evidence type="ECO:0000313" key="3">
    <source>
        <dbReference type="EMBL" id="KRK89235.1"/>
    </source>
</evidence>
<keyword evidence="4" id="KW-1185">Reference proteome</keyword>
<evidence type="ECO:0000313" key="4">
    <source>
        <dbReference type="Proteomes" id="UP000051581"/>
    </source>
</evidence>
<dbReference type="EMBL" id="AZEA01000003">
    <property type="protein sequence ID" value="KRK89235.1"/>
    <property type="molecule type" value="Genomic_DNA"/>
</dbReference>
<feature type="compositionally biased region" description="Low complexity" evidence="1">
    <location>
        <begin position="70"/>
        <end position="80"/>
    </location>
</feature>
<dbReference type="Proteomes" id="UP000051581">
    <property type="component" value="Unassembled WGS sequence"/>
</dbReference>
<protein>
    <submittedName>
        <fullName evidence="3">Uncharacterized protein</fullName>
    </submittedName>
</protein>
<evidence type="ECO:0000256" key="1">
    <source>
        <dbReference type="SAM" id="MobiDB-lite"/>
    </source>
</evidence>
<comment type="caution">
    <text evidence="3">The sequence shown here is derived from an EMBL/GenBank/DDBJ whole genome shotgun (WGS) entry which is preliminary data.</text>
</comment>
<gene>
    <name evidence="3" type="ORF">FD17_GL001722</name>
</gene>
<feature type="transmembrane region" description="Helical" evidence="2">
    <location>
        <begin position="25"/>
        <end position="42"/>
    </location>
</feature>
<keyword evidence="2" id="KW-0812">Transmembrane</keyword>
<reference evidence="3 4" key="1">
    <citation type="journal article" date="2015" name="Genome Announc.">
        <title>Expanding the biotechnology potential of lactobacilli through comparative genomics of 213 strains and associated genera.</title>
        <authorList>
            <person name="Sun Z."/>
            <person name="Harris H.M."/>
            <person name="McCann A."/>
            <person name="Guo C."/>
            <person name="Argimon S."/>
            <person name="Zhang W."/>
            <person name="Yang X."/>
            <person name="Jeffery I.B."/>
            <person name="Cooney J.C."/>
            <person name="Kagawa T.F."/>
            <person name="Liu W."/>
            <person name="Song Y."/>
            <person name="Salvetti E."/>
            <person name="Wrobel A."/>
            <person name="Rasinkangas P."/>
            <person name="Parkhill J."/>
            <person name="Rea M.C."/>
            <person name="O'Sullivan O."/>
            <person name="Ritari J."/>
            <person name="Douillard F.P."/>
            <person name="Paul Ross R."/>
            <person name="Yang R."/>
            <person name="Briner A.E."/>
            <person name="Felis G.E."/>
            <person name="de Vos W.M."/>
            <person name="Barrangou R."/>
            <person name="Klaenhammer T.R."/>
            <person name="Caufield P.W."/>
            <person name="Cui Y."/>
            <person name="Zhang H."/>
            <person name="O'Toole P.W."/>
        </authorList>
    </citation>
    <scope>NUCLEOTIDE SEQUENCE [LARGE SCALE GENOMIC DNA]</scope>
    <source>
        <strain evidence="3 4">DSM 19904</strain>
    </source>
</reference>
<sequence length="191" mass="21706">MVIFFVMFAYFKVTGKHGKYPYGKYALVSLILLIVFGTLFFNSPKGKQVIKKGNAEQAERTEKTVKPTAKQSTKSTQSSVKQTLDKTHALLFNHQVKFTTNKSVLTIEVTDKRDTVGSFKLTTVEILKAIKNSKYDQYQQFNIIFNRNVGNGKKRTILKSMFTKKTLEKLDPEKAGPDQLKANADSYYEAK</sequence>
<feature type="compositionally biased region" description="Basic and acidic residues" evidence="1">
    <location>
        <begin position="53"/>
        <end position="65"/>
    </location>
</feature>
<keyword evidence="2" id="KW-0472">Membrane</keyword>